<evidence type="ECO:0000313" key="2">
    <source>
        <dbReference type="Proteomes" id="UP000278031"/>
    </source>
</evidence>
<sequence>TKHTLSGASSLFDVIRKLKQLVTGGSEVPGTDLVVSFKVTNTGGDEELINWESAYITKMSIRLSPEASEDSKGVPEIATCTLAIRRAELVTK</sequence>
<gene>
    <name evidence="1" type="ORF">DRO04_00695</name>
</gene>
<organism evidence="1 2">
    <name type="scientific">Candidatus Iainarchaeum sp</name>
    <dbReference type="NCBI Taxonomy" id="3101447"/>
    <lineage>
        <taxon>Archaea</taxon>
        <taxon>Candidatus Iainarchaeota</taxon>
        <taxon>Candidatus Iainarchaeia</taxon>
        <taxon>Candidatus Iainarchaeales</taxon>
        <taxon>Candidatus Iainarchaeaceae</taxon>
        <taxon>Candidatus Iainarchaeum</taxon>
    </lineage>
</organism>
<reference evidence="1 2" key="1">
    <citation type="submission" date="2018-06" db="EMBL/GenBank/DDBJ databases">
        <title>Extensive metabolic versatility and redundancy in microbially diverse, dynamic hydrothermal sediments.</title>
        <authorList>
            <person name="Dombrowski N."/>
            <person name="Teske A."/>
            <person name="Baker B.J."/>
        </authorList>
    </citation>
    <scope>NUCLEOTIDE SEQUENCE [LARGE SCALE GENOMIC DNA]</scope>
    <source>
        <strain evidence="1">B51_G17</strain>
    </source>
</reference>
<dbReference type="EMBL" id="QMWP01000014">
    <property type="protein sequence ID" value="RLG71033.1"/>
    <property type="molecule type" value="Genomic_DNA"/>
</dbReference>
<proteinExistence type="predicted"/>
<evidence type="ECO:0000313" key="1">
    <source>
        <dbReference type="EMBL" id="RLG71033.1"/>
    </source>
</evidence>
<feature type="non-terminal residue" evidence="1">
    <location>
        <position position="1"/>
    </location>
</feature>
<name>A0A497JI44_9ARCH</name>
<dbReference type="Proteomes" id="UP000278031">
    <property type="component" value="Unassembled WGS sequence"/>
</dbReference>
<dbReference type="AlphaFoldDB" id="A0A497JI44"/>
<accession>A0A497JI44</accession>
<comment type="caution">
    <text evidence="1">The sequence shown here is derived from an EMBL/GenBank/DDBJ whole genome shotgun (WGS) entry which is preliminary data.</text>
</comment>
<protein>
    <submittedName>
        <fullName evidence="1">Uncharacterized protein</fullName>
    </submittedName>
</protein>